<evidence type="ECO:0000313" key="2">
    <source>
        <dbReference type="EMBL" id="CAK69588.1"/>
    </source>
</evidence>
<dbReference type="OrthoDB" id="302422at2759"/>
<organism evidence="2 3">
    <name type="scientific">Paramecium tetraurelia</name>
    <dbReference type="NCBI Taxonomy" id="5888"/>
    <lineage>
        <taxon>Eukaryota</taxon>
        <taxon>Sar</taxon>
        <taxon>Alveolata</taxon>
        <taxon>Ciliophora</taxon>
        <taxon>Intramacronucleata</taxon>
        <taxon>Oligohymenophorea</taxon>
        <taxon>Peniculida</taxon>
        <taxon>Parameciidae</taxon>
        <taxon>Paramecium</taxon>
    </lineage>
</organism>
<keyword evidence="1" id="KW-0175">Coiled coil</keyword>
<dbReference type="HOGENOM" id="CLU_1392588_0_0_1"/>
<dbReference type="AlphaFoldDB" id="A0CFM1"/>
<dbReference type="OMA" id="HIEEPWQ"/>
<sequence>MKQRYLNENCHSNIQTHRSERSSSSNILQDLSNNSIMFQLTQAGQLLFTKKPIRGTRQAKPDVLSNDHDVQLQQNRQYKQKKIQQLKIQLQTLKQNYDKQATSQFNLHKTIDNTVKRLLELKAQININHIEEPWQDIIKMEKDIFGNEDNIMKQMPIQNFNEVISGHQLTILELVSQQQNLQQQNYWIAQMKLLHETFIQKNLTIGQILKPKDVPDNLEQSIEISYEEFTQSFGKKW</sequence>
<gene>
    <name evidence="2" type="ORF">GSPATT00038028001</name>
</gene>
<feature type="coiled-coil region" evidence="1">
    <location>
        <begin position="76"/>
        <end position="103"/>
    </location>
</feature>
<name>A0CFM1_PARTE</name>
<dbReference type="InParanoid" id="A0CFM1"/>
<dbReference type="EMBL" id="CT868070">
    <property type="protein sequence ID" value="CAK69588.1"/>
    <property type="molecule type" value="Genomic_DNA"/>
</dbReference>
<proteinExistence type="predicted"/>
<keyword evidence="3" id="KW-1185">Reference proteome</keyword>
<reference evidence="2 3" key="1">
    <citation type="journal article" date="2006" name="Nature">
        <title>Global trends of whole-genome duplications revealed by the ciliate Paramecium tetraurelia.</title>
        <authorList>
            <consortium name="Genoscope"/>
            <person name="Aury J.-M."/>
            <person name="Jaillon O."/>
            <person name="Duret L."/>
            <person name="Noel B."/>
            <person name="Jubin C."/>
            <person name="Porcel B.M."/>
            <person name="Segurens B."/>
            <person name="Daubin V."/>
            <person name="Anthouard V."/>
            <person name="Aiach N."/>
            <person name="Arnaiz O."/>
            <person name="Billaut A."/>
            <person name="Beisson J."/>
            <person name="Blanc I."/>
            <person name="Bouhouche K."/>
            <person name="Camara F."/>
            <person name="Duharcourt S."/>
            <person name="Guigo R."/>
            <person name="Gogendeau D."/>
            <person name="Katinka M."/>
            <person name="Keller A.-M."/>
            <person name="Kissmehl R."/>
            <person name="Klotz C."/>
            <person name="Koll F."/>
            <person name="Le Moue A."/>
            <person name="Lepere C."/>
            <person name="Malinsky S."/>
            <person name="Nowacki M."/>
            <person name="Nowak J.K."/>
            <person name="Plattner H."/>
            <person name="Poulain J."/>
            <person name="Ruiz F."/>
            <person name="Serrano V."/>
            <person name="Zagulski M."/>
            <person name="Dessen P."/>
            <person name="Betermier M."/>
            <person name="Weissenbach J."/>
            <person name="Scarpelli C."/>
            <person name="Schachter V."/>
            <person name="Sperling L."/>
            <person name="Meyer E."/>
            <person name="Cohen J."/>
            <person name="Wincker P."/>
        </authorList>
    </citation>
    <scope>NUCLEOTIDE SEQUENCE [LARGE SCALE GENOMIC DNA]</scope>
    <source>
        <strain evidence="2 3">Stock d4-2</strain>
    </source>
</reference>
<dbReference type="RefSeq" id="XP_001436985.1">
    <property type="nucleotide sequence ID" value="XM_001436948.1"/>
</dbReference>
<evidence type="ECO:0000313" key="3">
    <source>
        <dbReference type="Proteomes" id="UP000000600"/>
    </source>
</evidence>
<accession>A0CFM1</accession>
<evidence type="ECO:0000256" key="1">
    <source>
        <dbReference type="SAM" id="Coils"/>
    </source>
</evidence>
<protein>
    <submittedName>
        <fullName evidence="2">Uncharacterized protein</fullName>
    </submittedName>
</protein>
<dbReference type="GeneID" id="5022770"/>
<dbReference type="Proteomes" id="UP000000600">
    <property type="component" value="Unassembled WGS sequence"/>
</dbReference>
<dbReference type="KEGG" id="ptm:GSPATT00038028001"/>